<feature type="transmembrane region" description="Helical" evidence="2">
    <location>
        <begin position="451"/>
        <end position="473"/>
    </location>
</feature>
<evidence type="ECO:0000313" key="3">
    <source>
        <dbReference type="EMBL" id="NGP87898.1"/>
    </source>
</evidence>
<protein>
    <recommendedName>
        <fullName evidence="5">Exopolysaccharide Pel transporter PelG</fullName>
    </recommendedName>
</protein>
<keyword evidence="1" id="KW-0175">Coiled coil</keyword>
<reference evidence="3 4" key="1">
    <citation type="submission" date="2020-02" db="EMBL/GenBank/DDBJ databases">
        <title>Aliifodinibius halophilus 2W32, complete genome.</title>
        <authorList>
            <person name="Li Y."/>
            <person name="Wu S."/>
        </authorList>
    </citation>
    <scope>NUCLEOTIDE SEQUENCE [LARGE SCALE GENOMIC DNA]</scope>
    <source>
        <strain evidence="3 4">2W32</strain>
    </source>
</reference>
<feature type="transmembrane region" description="Helical" evidence="2">
    <location>
        <begin position="108"/>
        <end position="129"/>
    </location>
</feature>
<feature type="transmembrane region" description="Helical" evidence="2">
    <location>
        <begin position="240"/>
        <end position="257"/>
    </location>
</feature>
<feature type="transmembrane region" description="Helical" evidence="2">
    <location>
        <begin position="504"/>
        <end position="527"/>
    </location>
</feature>
<evidence type="ECO:0008006" key="5">
    <source>
        <dbReference type="Google" id="ProtNLM"/>
    </source>
</evidence>
<feature type="transmembrane region" description="Helical" evidence="2">
    <location>
        <begin position="358"/>
        <end position="382"/>
    </location>
</feature>
<sequence length="542" mass="61796">MAESPDIESATIDSVDELKKEVKDLLGNPLSTRAVAATIESIGVREVDVKQDFGYDSIFELADEIYDELKKEARQSEEEVDEELDAKIGTTGFWEQLKFFCFYYGKGLLFSLPMLSQIAAVIIFRYSLWAWLEFNEAQATVVAFGTITAFVITGGFIQVLGRSVTTHKSNNNYLLAFEAAKQILSVGVATVFIASLVFFIINLLIPFYPQAMILLGLIYMVLISLLLLGSGVLYALQQQIPILVIIVVGTFVVLFNMEVMDMGIYLSQWLAMALTTAMLYGYAYLFFKLKIRFSADENIEQSLTKPEVRYYINYRYFVYGLGYFLFLFLDRILAWSAGPPPPPYIIWFNTPYELGMDWALLTLVLSVAVLEYSVEAFSNYLVPLQKKAKFSELNSFNKFYKRFYFRQVLLLLIVSAVSIALTYYSVISLRVFENEIPEIRDFFANPMTTKVFWIASISYIFLNIGLLHTLFFFTLHKPKYSMYSMLAGLAANFFVGYICSRIFALEYAAIGLLAGAICFALVSGIMAKRFFQNLDYYYYSAF</sequence>
<feature type="transmembrane region" description="Helical" evidence="2">
    <location>
        <begin position="141"/>
        <end position="161"/>
    </location>
</feature>
<evidence type="ECO:0000256" key="2">
    <source>
        <dbReference type="SAM" id="Phobius"/>
    </source>
</evidence>
<dbReference type="RefSeq" id="WP_165267090.1">
    <property type="nucleotide sequence ID" value="NZ_JAALLS010000006.1"/>
</dbReference>
<keyword evidence="2" id="KW-1133">Transmembrane helix</keyword>
<feature type="transmembrane region" description="Helical" evidence="2">
    <location>
        <begin position="480"/>
        <end position="498"/>
    </location>
</feature>
<dbReference type="Pfam" id="PF16933">
    <property type="entry name" value="PelG"/>
    <property type="match status" value="1"/>
</dbReference>
<keyword evidence="2" id="KW-0812">Transmembrane</keyword>
<gene>
    <name evidence="3" type="ORF">G3569_06005</name>
</gene>
<accession>A0A6M1SVE1</accession>
<evidence type="ECO:0000256" key="1">
    <source>
        <dbReference type="SAM" id="Coils"/>
    </source>
</evidence>
<comment type="caution">
    <text evidence="3">The sequence shown here is derived from an EMBL/GenBank/DDBJ whole genome shotgun (WGS) entry which is preliminary data.</text>
</comment>
<dbReference type="EMBL" id="JAALLS010000006">
    <property type="protein sequence ID" value="NGP87898.1"/>
    <property type="molecule type" value="Genomic_DNA"/>
</dbReference>
<feature type="transmembrane region" description="Helical" evidence="2">
    <location>
        <begin position="211"/>
        <end position="233"/>
    </location>
</feature>
<proteinExistence type="predicted"/>
<organism evidence="3 4">
    <name type="scientific">Fodinibius halophilus</name>
    <dbReference type="NCBI Taxonomy" id="1736908"/>
    <lineage>
        <taxon>Bacteria</taxon>
        <taxon>Pseudomonadati</taxon>
        <taxon>Balneolota</taxon>
        <taxon>Balneolia</taxon>
        <taxon>Balneolales</taxon>
        <taxon>Balneolaceae</taxon>
        <taxon>Fodinibius</taxon>
    </lineage>
</organism>
<evidence type="ECO:0000313" key="4">
    <source>
        <dbReference type="Proteomes" id="UP000479132"/>
    </source>
</evidence>
<feature type="coiled-coil region" evidence="1">
    <location>
        <begin position="59"/>
        <end position="86"/>
    </location>
</feature>
<feature type="transmembrane region" description="Helical" evidence="2">
    <location>
        <begin position="316"/>
        <end position="338"/>
    </location>
</feature>
<feature type="transmembrane region" description="Helical" evidence="2">
    <location>
        <begin position="182"/>
        <end position="205"/>
    </location>
</feature>
<dbReference type="InterPro" id="IPR031617">
    <property type="entry name" value="PelG"/>
</dbReference>
<feature type="transmembrane region" description="Helical" evidence="2">
    <location>
        <begin position="269"/>
        <end position="287"/>
    </location>
</feature>
<feature type="transmembrane region" description="Helical" evidence="2">
    <location>
        <begin position="403"/>
        <end position="424"/>
    </location>
</feature>
<name>A0A6M1SVE1_9BACT</name>
<keyword evidence="4" id="KW-1185">Reference proteome</keyword>
<dbReference type="Proteomes" id="UP000479132">
    <property type="component" value="Unassembled WGS sequence"/>
</dbReference>
<dbReference type="AlphaFoldDB" id="A0A6M1SVE1"/>
<keyword evidence="2" id="KW-0472">Membrane</keyword>